<reference evidence="7 8" key="1">
    <citation type="submission" date="2024-09" db="EMBL/GenBank/DDBJ databases">
        <authorList>
            <person name="Sun Q."/>
            <person name="Mori K."/>
        </authorList>
    </citation>
    <scope>NUCLEOTIDE SEQUENCE [LARGE SCALE GENOMIC DNA]</scope>
    <source>
        <strain evidence="7 8">CECT 8300</strain>
    </source>
</reference>
<name>A0ABV5H5D3_9FLAO</name>
<feature type="transmembrane region" description="Helical" evidence="6">
    <location>
        <begin position="110"/>
        <end position="129"/>
    </location>
</feature>
<feature type="transmembrane region" description="Helical" evidence="6">
    <location>
        <begin position="167"/>
        <end position="187"/>
    </location>
</feature>
<gene>
    <name evidence="7" type="ORF">ACFFU1_17265</name>
</gene>
<dbReference type="RefSeq" id="WP_290270798.1">
    <property type="nucleotide sequence ID" value="NZ_JAUFQP010000010.1"/>
</dbReference>
<keyword evidence="5 6" id="KW-0472">Membrane</keyword>
<feature type="transmembrane region" description="Helical" evidence="6">
    <location>
        <begin position="135"/>
        <end position="155"/>
    </location>
</feature>
<sequence>MFSVIFFIALILDNLVKENQDTSLHRFITKSLVTGLLLVYYLVNKSDKVPKFKSNAVIIGLVLFTIGGCFGVLMNNSYTYFLLSFVFFAGGKIFYGLRLAKNHDFNYNRIFFFLLLFSLYMFLLVTQVYDNSEGQFFIIIVYFFISVVLLAFAFVRKEFVCYKSYILVFLGLLLFVISESMLAIKLYGSSSAFDGPILLVLYEVGQYLFVLGILSEVLLEPTEIDQFSNKSNII</sequence>
<dbReference type="InterPro" id="IPR012506">
    <property type="entry name" value="TMEM86B-like"/>
</dbReference>
<feature type="transmembrane region" description="Helical" evidence="6">
    <location>
        <begin position="199"/>
        <end position="219"/>
    </location>
</feature>
<comment type="subcellular location">
    <subcellularLocation>
        <location evidence="1">Membrane</location>
        <topology evidence="1">Multi-pass membrane protein</topology>
    </subcellularLocation>
</comment>
<comment type="similarity">
    <text evidence="2">Belongs to the TMEM86 family.</text>
</comment>
<evidence type="ECO:0000313" key="8">
    <source>
        <dbReference type="Proteomes" id="UP001589590"/>
    </source>
</evidence>
<evidence type="ECO:0000256" key="3">
    <source>
        <dbReference type="ARBA" id="ARBA00022692"/>
    </source>
</evidence>
<evidence type="ECO:0000256" key="1">
    <source>
        <dbReference type="ARBA" id="ARBA00004141"/>
    </source>
</evidence>
<dbReference type="Proteomes" id="UP001589590">
    <property type="component" value="Unassembled WGS sequence"/>
</dbReference>
<evidence type="ECO:0000313" key="7">
    <source>
        <dbReference type="EMBL" id="MFB9106661.1"/>
    </source>
</evidence>
<protein>
    <submittedName>
        <fullName evidence="7">Lysoplasmalogenase family protein</fullName>
    </submittedName>
</protein>
<keyword evidence="3 6" id="KW-0812">Transmembrane</keyword>
<keyword evidence="8" id="KW-1185">Reference proteome</keyword>
<evidence type="ECO:0000256" key="4">
    <source>
        <dbReference type="ARBA" id="ARBA00022989"/>
    </source>
</evidence>
<feature type="transmembrane region" description="Helical" evidence="6">
    <location>
        <begin position="80"/>
        <end position="98"/>
    </location>
</feature>
<organism evidence="7 8">
    <name type="scientific">Algibacter miyuki</name>
    <dbReference type="NCBI Taxonomy" id="1306933"/>
    <lineage>
        <taxon>Bacteria</taxon>
        <taxon>Pseudomonadati</taxon>
        <taxon>Bacteroidota</taxon>
        <taxon>Flavobacteriia</taxon>
        <taxon>Flavobacteriales</taxon>
        <taxon>Flavobacteriaceae</taxon>
        <taxon>Algibacter</taxon>
    </lineage>
</organism>
<accession>A0ABV5H5D3</accession>
<evidence type="ECO:0000256" key="6">
    <source>
        <dbReference type="SAM" id="Phobius"/>
    </source>
</evidence>
<dbReference type="Pfam" id="PF07947">
    <property type="entry name" value="YhhN"/>
    <property type="match status" value="1"/>
</dbReference>
<feature type="transmembrane region" description="Helical" evidence="6">
    <location>
        <begin position="55"/>
        <end position="74"/>
    </location>
</feature>
<proteinExistence type="inferred from homology"/>
<evidence type="ECO:0000256" key="5">
    <source>
        <dbReference type="ARBA" id="ARBA00023136"/>
    </source>
</evidence>
<evidence type="ECO:0000256" key="2">
    <source>
        <dbReference type="ARBA" id="ARBA00007375"/>
    </source>
</evidence>
<dbReference type="EMBL" id="JBHMFA010000018">
    <property type="protein sequence ID" value="MFB9106661.1"/>
    <property type="molecule type" value="Genomic_DNA"/>
</dbReference>
<comment type="caution">
    <text evidence="7">The sequence shown here is derived from an EMBL/GenBank/DDBJ whole genome shotgun (WGS) entry which is preliminary data.</text>
</comment>
<feature type="transmembrane region" description="Helical" evidence="6">
    <location>
        <begin position="27"/>
        <end position="43"/>
    </location>
</feature>
<keyword evidence="4 6" id="KW-1133">Transmembrane helix</keyword>